<sequence>MKLPTDDVQNPASDNRRDVTVISEVLAAASSLQLWVDRAARAYRHSLSSNSANILGDQSTSLFCIASESTLASHVVNVFWLEPECQLCLRCVGLIRCLDLTDCFFCRLAIPERHDRRY</sequence>
<reference evidence="1" key="1">
    <citation type="submission" date="2011-04" db="EMBL/GenBank/DDBJ databases">
        <title>Evolution of plant cell wall degrading machinery underlies the functional diversity of forest fungi.</title>
        <authorList>
            <consortium name="US DOE Joint Genome Institute (JGI-PGF)"/>
            <person name="Eastwood D.C."/>
            <person name="Floudas D."/>
            <person name="Binder M."/>
            <person name="Majcherczyk A."/>
            <person name="Schneider P."/>
            <person name="Aerts A."/>
            <person name="Asiegbu F.O."/>
            <person name="Baker S.E."/>
            <person name="Barry K."/>
            <person name="Bendiksby M."/>
            <person name="Blumentritt M."/>
            <person name="Coutinho P.M."/>
            <person name="Cullen D."/>
            <person name="Cullen D."/>
            <person name="Gathman A."/>
            <person name="Goodell B."/>
            <person name="Henrissat B."/>
            <person name="Ihrmark K."/>
            <person name="Kauserud H."/>
            <person name="Kohler A."/>
            <person name="LaButti K."/>
            <person name="Lapidus A."/>
            <person name="Lavin J.L."/>
            <person name="Lee Y.-H."/>
            <person name="Lindquist E."/>
            <person name="Lilly W."/>
            <person name="Lucas S."/>
            <person name="Morin E."/>
            <person name="Murat C."/>
            <person name="Oguiza J.A."/>
            <person name="Park J."/>
            <person name="Pisabarro A.G."/>
            <person name="Riley R."/>
            <person name="Rosling A."/>
            <person name="Salamov A."/>
            <person name="Schmidt O."/>
            <person name="Schmutz J."/>
            <person name="Skrede I."/>
            <person name="Stenlid J."/>
            <person name="Wiebenga A."/>
            <person name="Xie X."/>
            <person name="Kues U."/>
            <person name="Hibbett D.S."/>
            <person name="Hoffmeister D."/>
            <person name="Hogberg N."/>
            <person name="Martin F."/>
            <person name="Grigoriev I.V."/>
            <person name="Watkinson S.C."/>
        </authorList>
    </citation>
    <scope>NUCLEOTIDE SEQUENCE</scope>
    <source>
        <strain evidence="1">S7.9</strain>
    </source>
</reference>
<dbReference type="RefSeq" id="XP_007320235.1">
    <property type="nucleotide sequence ID" value="XM_007320173.1"/>
</dbReference>
<proteinExistence type="predicted"/>
<dbReference type="EMBL" id="GL945436">
    <property type="protein sequence ID" value="EGO22995.1"/>
    <property type="molecule type" value="Genomic_DNA"/>
</dbReference>
<name>F8P1G6_SERL9</name>
<evidence type="ECO:0000313" key="1">
    <source>
        <dbReference type="EMBL" id="EGO22995.1"/>
    </source>
</evidence>
<protein>
    <submittedName>
        <fullName evidence="1">Uncharacterized protein</fullName>
    </submittedName>
</protein>
<accession>F8P1G6</accession>
<dbReference type="GeneID" id="18819984"/>
<dbReference type="KEGG" id="sla:SERLADRAFT_471597"/>
<gene>
    <name evidence="1" type="ORF">SERLADRAFT_471597</name>
</gene>
<dbReference type="HOGENOM" id="CLU_2074557_0_0_1"/>
<dbReference type="Proteomes" id="UP000008064">
    <property type="component" value="Unassembled WGS sequence"/>
</dbReference>
<dbReference type="AlphaFoldDB" id="F8P1G6"/>
<organism>
    <name type="scientific">Serpula lacrymans var. lacrymans (strain S7.9)</name>
    <name type="common">Dry rot fungus</name>
    <dbReference type="NCBI Taxonomy" id="578457"/>
    <lineage>
        <taxon>Eukaryota</taxon>
        <taxon>Fungi</taxon>
        <taxon>Dikarya</taxon>
        <taxon>Basidiomycota</taxon>
        <taxon>Agaricomycotina</taxon>
        <taxon>Agaricomycetes</taxon>
        <taxon>Agaricomycetidae</taxon>
        <taxon>Boletales</taxon>
        <taxon>Coniophorineae</taxon>
        <taxon>Serpulaceae</taxon>
        <taxon>Serpula</taxon>
    </lineage>
</organism>